<name>A0ABV3PFW6_9HYPH</name>
<accession>A0ABV3PFW6</accession>
<proteinExistence type="predicted"/>
<dbReference type="RefSeq" id="WP_367622875.1">
    <property type="nucleotide sequence ID" value="NZ_JBFNQD010000001.1"/>
</dbReference>
<sequence>MARGRKKKQRVERVIKIKRSEIVDFYREQGRLKDQQASYTGQAGRDARTFKERTGLSPIALGFIGKLDRLGEDLKRQSVMDEVVFLFEAMGWNDQGNLFDRASTKIQNDMIKDDDGDDEDADDKDLRPAFLQNAMPLDEAKEKFDAALEVAEAKKAVAAKAAAKSKPADALSALAGEEPATAH</sequence>
<dbReference type="EMBL" id="JBFNQD010000001">
    <property type="protein sequence ID" value="MEW9304515.1"/>
    <property type="molecule type" value="Genomic_DNA"/>
</dbReference>
<reference evidence="2 3" key="1">
    <citation type="submission" date="2024-07" db="EMBL/GenBank/DDBJ databases">
        <title>Description of Labrys sedimenti sp. nov., isolated from a diclofenac-degrading enrichment culture.</title>
        <authorList>
            <person name="Tancsics A."/>
            <person name="Csepanyi A."/>
        </authorList>
    </citation>
    <scope>NUCLEOTIDE SEQUENCE [LARGE SCALE GENOMIC DNA]</scope>
    <source>
        <strain evidence="2 3">LMG 23578</strain>
    </source>
</reference>
<keyword evidence="3" id="KW-1185">Reference proteome</keyword>
<evidence type="ECO:0008006" key="4">
    <source>
        <dbReference type="Google" id="ProtNLM"/>
    </source>
</evidence>
<evidence type="ECO:0000256" key="1">
    <source>
        <dbReference type="SAM" id="MobiDB-lite"/>
    </source>
</evidence>
<protein>
    <recommendedName>
        <fullName evidence="4">Terminase small subunit</fullName>
    </recommendedName>
</protein>
<comment type="caution">
    <text evidence="2">The sequence shown here is derived from an EMBL/GenBank/DDBJ whole genome shotgun (WGS) entry which is preliminary data.</text>
</comment>
<evidence type="ECO:0000313" key="2">
    <source>
        <dbReference type="EMBL" id="MEW9304515.1"/>
    </source>
</evidence>
<evidence type="ECO:0000313" key="3">
    <source>
        <dbReference type="Proteomes" id="UP001555786"/>
    </source>
</evidence>
<gene>
    <name evidence="2" type="ORF">ABXS05_03130</name>
</gene>
<organism evidence="2 3">
    <name type="scientific">Labrys neptuniae</name>
    <dbReference type="NCBI Taxonomy" id="376174"/>
    <lineage>
        <taxon>Bacteria</taxon>
        <taxon>Pseudomonadati</taxon>
        <taxon>Pseudomonadota</taxon>
        <taxon>Alphaproteobacteria</taxon>
        <taxon>Hyphomicrobiales</taxon>
        <taxon>Xanthobacteraceae</taxon>
        <taxon>Labrys</taxon>
    </lineage>
</organism>
<dbReference type="Proteomes" id="UP001555786">
    <property type="component" value="Unassembled WGS sequence"/>
</dbReference>
<feature type="compositionally biased region" description="Low complexity" evidence="1">
    <location>
        <begin position="162"/>
        <end position="175"/>
    </location>
</feature>
<feature type="region of interest" description="Disordered" evidence="1">
    <location>
        <begin position="162"/>
        <end position="183"/>
    </location>
</feature>